<dbReference type="InterPro" id="IPR023214">
    <property type="entry name" value="HAD_sf"/>
</dbReference>
<dbReference type="Proteomes" id="UP001480955">
    <property type="component" value="Unassembled WGS sequence"/>
</dbReference>
<dbReference type="Gene3D" id="3.40.50.1000">
    <property type="entry name" value="HAD superfamily/HAD-like"/>
    <property type="match status" value="1"/>
</dbReference>
<dbReference type="InterPro" id="IPR050155">
    <property type="entry name" value="HAD-like_hydrolase_sf"/>
</dbReference>
<sequence length="227" mass="23838">MSATTPSATTPEAVSYRLVAFDFDGTLADTFPWFCANLNDVAARYRFRRVEADETGWLRALSARAILKDLGIPAWKVPLIARHMRGLATRDAGQVRLFAGVPEMLAGLDAAGFRLAVVSSNGEANVRRALGASAGLIRHYECGASLFGKARHLRAVARQAGVEPAAMLAVGDEIRDAEAAAQAGCAFAAVAWGYNSPEALAGAGPAHLFAEPGAVVRALADPAGRSY</sequence>
<dbReference type="EMBL" id="JBELQE010000032">
    <property type="protein sequence ID" value="MER2249289.1"/>
    <property type="molecule type" value="Genomic_DNA"/>
</dbReference>
<dbReference type="SFLD" id="SFLDG01129">
    <property type="entry name" value="C1.5:_HAD__Beta-PGM__Phosphata"/>
    <property type="match status" value="1"/>
</dbReference>
<proteinExistence type="predicted"/>
<dbReference type="Pfam" id="PF13419">
    <property type="entry name" value="HAD_2"/>
    <property type="match status" value="1"/>
</dbReference>
<comment type="caution">
    <text evidence="1">The sequence shown here is derived from an EMBL/GenBank/DDBJ whole genome shotgun (WGS) entry which is preliminary data.</text>
</comment>
<dbReference type="PANTHER" id="PTHR43434:SF13">
    <property type="entry name" value="PHOSPHOGLYCOLATE PHOSPHATASE"/>
    <property type="match status" value="1"/>
</dbReference>
<evidence type="ECO:0000313" key="2">
    <source>
        <dbReference type="Proteomes" id="UP001480955"/>
    </source>
</evidence>
<dbReference type="InterPro" id="IPR023198">
    <property type="entry name" value="PGP-like_dom2"/>
</dbReference>
<protein>
    <submittedName>
        <fullName evidence="1">HAD hydrolase-like protein</fullName>
    </submittedName>
</protein>
<gene>
    <name evidence="1" type="ORF">ABS772_05105</name>
</gene>
<accession>A0ABV1QIS9</accession>
<dbReference type="Gene3D" id="1.10.150.240">
    <property type="entry name" value="Putative phosphatase, domain 2"/>
    <property type="match status" value="1"/>
</dbReference>
<dbReference type="InterPro" id="IPR041492">
    <property type="entry name" value="HAD_2"/>
</dbReference>
<dbReference type="SUPFAM" id="SSF56784">
    <property type="entry name" value="HAD-like"/>
    <property type="match status" value="1"/>
</dbReference>
<dbReference type="SFLD" id="SFLDS00003">
    <property type="entry name" value="Haloacid_Dehalogenase"/>
    <property type="match status" value="1"/>
</dbReference>
<reference evidence="1 2" key="1">
    <citation type="submission" date="2024-06" db="EMBL/GenBank/DDBJ databases">
        <authorList>
            <person name="Campbell A.G."/>
        </authorList>
    </citation>
    <scope>NUCLEOTIDE SEQUENCE [LARGE SCALE GENOMIC DNA]</scope>
    <source>
        <strain evidence="1 2">EM12</strain>
    </source>
</reference>
<evidence type="ECO:0000313" key="1">
    <source>
        <dbReference type="EMBL" id="MER2249289.1"/>
    </source>
</evidence>
<dbReference type="InterPro" id="IPR036412">
    <property type="entry name" value="HAD-like_sf"/>
</dbReference>
<name>A0ABV1QIS9_9HYPH</name>
<keyword evidence="2" id="KW-1185">Reference proteome</keyword>
<dbReference type="PANTHER" id="PTHR43434">
    <property type="entry name" value="PHOSPHOGLYCOLATE PHOSPHATASE"/>
    <property type="match status" value="1"/>
</dbReference>
<organism evidence="1 2">
    <name type="scientific">Methylorubrum podarium</name>
    <dbReference type="NCBI Taxonomy" id="200476"/>
    <lineage>
        <taxon>Bacteria</taxon>
        <taxon>Pseudomonadati</taxon>
        <taxon>Pseudomonadota</taxon>
        <taxon>Alphaproteobacteria</taxon>
        <taxon>Hyphomicrobiales</taxon>
        <taxon>Methylobacteriaceae</taxon>
        <taxon>Methylorubrum</taxon>
    </lineage>
</organism>